<evidence type="ECO:0000313" key="3">
    <source>
        <dbReference type="EMBL" id="AKU07125.1"/>
    </source>
</evidence>
<evidence type="ECO:0000256" key="2">
    <source>
        <dbReference type="ARBA" id="ARBA00023002"/>
    </source>
</evidence>
<dbReference type="EC" id="1.1.1.-" evidence="4"/>
<dbReference type="GeneID" id="59458707"/>
<dbReference type="AlphaFoldDB" id="A0A0K1IS21"/>
<dbReference type="CDD" id="cd05233">
    <property type="entry name" value="SDR_c"/>
    <property type="match status" value="1"/>
</dbReference>
<organism evidence="3 5">
    <name type="scientific">Haloferax gibbonsii</name>
    <dbReference type="NCBI Taxonomy" id="35746"/>
    <lineage>
        <taxon>Archaea</taxon>
        <taxon>Methanobacteriati</taxon>
        <taxon>Methanobacteriota</taxon>
        <taxon>Stenosarchaea group</taxon>
        <taxon>Halobacteria</taxon>
        <taxon>Halobacteriales</taxon>
        <taxon>Haloferacaceae</taxon>
        <taxon>Haloferax</taxon>
    </lineage>
</organism>
<dbReference type="GO" id="GO:0006633">
    <property type="term" value="P:fatty acid biosynthetic process"/>
    <property type="evidence" value="ECO:0007669"/>
    <property type="project" value="TreeGrafter"/>
</dbReference>
<dbReference type="PANTHER" id="PTHR42760">
    <property type="entry name" value="SHORT-CHAIN DEHYDROGENASES/REDUCTASES FAMILY MEMBER"/>
    <property type="match status" value="1"/>
</dbReference>
<evidence type="ECO:0000313" key="4">
    <source>
        <dbReference type="EMBL" id="QOS11191.1"/>
    </source>
</evidence>
<dbReference type="InterPro" id="IPR002347">
    <property type="entry name" value="SDR_fam"/>
</dbReference>
<dbReference type="Proteomes" id="UP000066124">
    <property type="component" value="Chromosome"/>
</dbReference>
<name>A0A0K1IS21_HALGI</name>
<dbReference type="NCBIfam" id="NF005559">
    <property type="entry name" value="PRK07231.1"/>
    <property type="match status" value="1"/>
</dbReference>
<dbReference type="Pfam" id="PF13561">
    <property type="entry name" value="adh_short_C2"/>
    <property type="match status" value="1"/>
</dbReference>
<comment type="similarity">
    <text evidence="1">Belongs to the short-chain dehydrogenases/reductases (SDR) family.</text>
</comment>
<dbReference type="Proteomes" id="UP000663064">
    <property type="component" value="Chromosome"/>
</dbReference>
<sequence length="256" mass="26686">MSLLDGRVAVVTGGSSGIGRGIALAYAEAGADVVVCDIREEPKEGGAPTHEKIESDTDSSATYVELDVTDPAAFEEAMDAAEAFGGVDVMVNNAGIWRPEEFLEVTEAEFQEMMDINLKGVYFGAQAAATRMVESGGGSIINVSSVNGIFGNGNYPTYSASKGAVRTLSYSLAHGLGGDNVRVNAIHPGAIKTKIGPEGAEETSEEQMAQLNAMIPLGRQGEPDDVAGVAVFLASDLSKYVTGESIVVDGGWTSWR</sequence>
<dbReference type="RefSeq" id="WP_050458854.1">
    <property type="nucleotide sequence ID" value="NZ_CP011947.1"/>
</dbReference>
<evidence type="ECO:0000313" key="5">
    <source>
        <dbReference type="Proteomes" id="UP000066124"/>
    </source>
</evidence>
<dbReference type="SUPFAM" id="SSF51735">
    <property type="entry name" value="NAD(P)-binding Rossmann-fold domains"/>
    <property type="match status" value="1"/>
</dbReference>
<dbReference type="EMBL" id="CP063205">
    <property type="protein sequence ID" value="QOS11191.1"/>
    <property type="molecule type" value="Genomic_DNA"/>
</dbReference>
<protein>
    <submittedName>
        <fullName evidence="3">3-ketoacyl-ACP reductase</fullName>
    </submittedName>
    <submittedName>
        <fullName evidence="4">Oxidoreductase (Short-chain dehydrogenase family)</fullName>
        <ecNumber evidence="4">1.1.1.-</ecNumber>
    </submittedName>
</protein>
<gene>
    <name evidence="3" type="ORF">ABY42_04975</name>
    <name evidence="4" type="ORF">HfgLR_05240</name>
</gene>
<reference evidence="4" key="3">
    <citation type="journal article" date="2021" name="Front. Microbiol.">
        <title>Cellular and Genomic Properties of Haloferax gibbonsii LR2-5, the Host of Euryarchaeal Virus HFTV1.</title>
        <authorList>
            <person name="Tittes C."/>
            <person name="Schwarzer S."/>
            <person name="Pfeiffer F."/>
            <person name="Dyall-Smith M."/>
            <person name="Rodriguez-Franco M."/>
            <person name="Oksanen H.M."/>
            <person name="Quax T.E.F."/>
        </authorList>
    </citation>
    <scope>NUCLEOTIDE SEQUENCE</scope>
    <source>
        <strain evidence="4">LR2-5</strain>
    </source>
</reference>
<dbReference type="PATRIC" id="fig|35746.4.peg.1055"/>
<proteinExistence type="inferred from homology"/>
<dbReference type="PRINTS" id="PR00081">
    <property type="entry name" value="GDHRDH"/>
</dbReference>
<keyword evidence="2 4" id="KW-0560">Oxidoreductase</keyword>
<dbReference type="KEGG" id="hgi:ABY42_04975"/>
<dbReference type="GO" id="GO:0048038">
    <property type="term" value="F:quinone binding"/>
    <property type="evidence" value="ECO:0007669"/>
    <property type="project" value="TreeGrafter"/>
</dbReference>
<reference evidence="3" key="2">
    <citation type="submission" date="2015-06" db="EMBL/GenBank/DDBJ databases">
        <authorList>
            <person name="Hoefler B.C."/>
            <person name="Straight P.D."/>
        </authorList>
    </citation>
    <scope>NUCLEOTIDE SEQUENCE [LARGE SCALE GENOMIC DNA]</scope>
    <source>
        <strain evidence="3">ARA6</strain>
    </source>
</reference>
<dbReference type="InterPro" id="IPR020904">
    <property type="entry name" value="Sc_DH/Rdtase_CS"/>
</dbReference>
<dbReference type="Gene3D" id="3.40.50.720">
    <property type="entry name" value="NAD(P)-binding Rossmann-like Domain"/>
    <property type="match status" value="1"/>
</dbReference>
<dbReference type="PANTHER" id="PTHR42760:SF83">
    <property type="entry name" value="(3R)-3-HYDROXYACYL-COA DEHYDROGENASE"/>
    <property type="match status" value="1"/>
</dbReference>
<reference evidence="5" key="1">
    <citation type="journal article" date="2015" name="J. Biotechnol.">
        <title>Complete genome sequence of Haloferax gibbonsii strain ARA6, a potential producer of polyhydroxyalkanoates and halocins isolated from Araruama, Rio de Janeiro, Brasil.</title>
        <authorList>
            <person name="Pinto L.H."/>
            <person name="D'Alincourt Carvalho-Assef A.P."/>
            <person name="Vieira R.P."/>
            <person name="Clementino M.M."/>
            <person name="Albano R.M."/>
        </authorList>
    </citation>
    <scope>NUCLEOTIDE SEQUENCE [LARGE SCALE GENOMIC DNA]</scope>
    <source>
        <strain evidence="5">ARA6</strain>
    </source>
</reference>
<dbReference type="PROSITE" id="PS00061">
    <property type="entry name" value="ADH_SHORT"/>
    <property type="match status" value="1"/>
</dbReference>
<dbReference type="InterPro" id="IPR036291">
    <property type="entry name" value="NAD(P)-bd_dom_sf"/>
</dbReference>
<evidence type="ECO:0000256" key="1">
    <source>
        <dbReference type="ARBA" id="ARBA00006484"/>
    </source>
</evidence>
<accession>A0A0K1IS21</accession>
<dbReference type="FunFam" id="3.40.50.720:FF:000084">
    <property type="entry name" value="Short-chain dehydrogenase reductase"/>
    <property type="match status" value="1"/>
</dbReference>
<dbReference type="PRINTS" id="PR00080">
    <property type="entry name" value="SDRFAMILY"/>
</dbReference>
<dbReference type="EMBL" id="CP011947">
    <property type="protein sequence ID" value="AKU07125.1"/>
    <property type="molecule type" value="Genomic_DNA"/>
</dbReference>
<dbReference type="GO" id="GO:0016616">
    <property type="term" value="F:oxidoreductase activity, acting on the CH-OH group of donors, NAD or NADP as acceptor"/>
    <property type="evidence" value="ECO:0007669"/>
    <property type="project" value="TreeGrafter"/>
</dbReference>